<keyword evidence="1" id="KW-0547">Nucleotide-binding</keyword>
<dbReference type="SUPFAM" id="SSF52540">
    <property type="entry name" value="P-loop containing nucleoside triphosphate hydrolases"/>
    <property type="match status" value="1"/>
</dbReference>
<dbReference type="GO" id="GO:0034605">
    <property type="term" value="P:cellular response to heat"/>
    <property type="evidence" value="ECO:0007669"/>
    <property type="project" value="TreeGrafter"/>
</dbReference>
<dbReference type="Gene3D" id="3.40.50.300">
    <property type="entry name" value="P-loop containing nucleotide triphosphate hydrolases"/>
    <property type="match status" value="2"/>
</dbReference>
<proteinExistence type="predicted"/>
<evidence type="ECO:0000256" key="2">
    <source>
        <dbReference type="ARBA" id="ARBA00022840"/>
    </source>
</evidence>
<feature type="domain" description="ClpA/ClpB AAA lid" evidence="3">
    <location>
        <begin position="119"/>
        <end position="159"/>
    </location>
</feature>
<dbReference type="Proteomes" id="UP001374535">
    <property type="component" value="Chromosome 2"/>
</dbReference>
<accession>A0AAQ3P178</accession>
<keyword evidence="2" id="KW-0067">ATP-binding</keyword>
<dbReference type="InterPro" id="IPR050130">
    <property type="entry name" value="ClpA_ClpB"/>
</dbReference>
<dbReference type="PANTHER" id="PTHR11638:SF18">
    <property type="entry name" value="HEAT SHOCK PROTEIN 104"/>
    <property type="match status" value="1"/>
</dbReference>
<evidence type="ECO:0000313" key="5">
    <source>
        <dbReference type="Proteomes" id="UP001374535"/>
    </source>
</evidence>
<reference evidence="4 5" key="1">
    <citation type="journal article" date="2023" name="Life. Sci Alliance">
        <title>Evolutionary insights into 3D genome organization and epigenetic landscape of Vigna mungo.</title>
        <authorList>
            <person name="Junaid A."/>
            <person name="Singh B."/>
            <person name="Bhatia S."/>
        </authorList>
    </citation>
    <scope>NUCLEOTIDE SEQUENCE [LARGE SCALE GENOMIC DNA]</scope>
    <source>
        <strain evidence="4">Urdbean</strain>
    </source>
</reference>
<dbReference type="GO" id="GO:0005737">
    <property type="term" value="C:cytoplasm"/>
    <property type="evidence" value="ECO:0007669"/>
    <property type="project" value="TreeGrafter"/>
</dbReference>
<dbReference type="PANTHER" id="PTHR11638">
    <property type="entry name" value="ATP-DEPENDENT CLP PROTEASE"/>
    <property type="match status" value="1"/>
</dbReference>
<dbReference type="GO" id="GO:0005524">
    <property type="term" value="F:ATP binding"/>
    <property type="evidence" value="ECO:0007669"/>
    <property type="project" value="UniProtKB-KW"/>
</dbReference>
<evidence type="ECO:0000259" key="3">
    <source>
        <dbReference type="Pfam" id="PF17871"/>
    </source>
</evidence>
<dbReference type="InterPro" id="IPR027417">
    <property type="entry name" value="P-loop_NTPase"/>
</dbReference>
<dbReference type="EMBL" id="CP144699">
    <property type="protein sequence ID" value="WVZ19528.1"/>
    <property type="molecule type" value="Genomic_DNA"/>
</dbReference>
<sequence>MIAKGNVPRNLDNVRLIALDKDALVASAKYRWEFEKRLEAVLKEAEEAEGKVILLIDDIHLVIGAESFMDATNLFKSMLARGRLRCIGVTTPKEYKKYVEKDATIEKRFQQVYLEEPSVVDTITILRGLEERYEGHHGVRILDRALVVAAQLSSRYITDMCCSVLVYSLIGNALYFDWNCKF</sequence>
<dbReference type="GO" id="GO:0016887">
    <property type="term" value="F:ATP hydrolysis activity"/>
    <property type="evidence" value="ECO:0007669"/>
    <property type="project" value="TreeGrafter"/>
</dbReference>
<gene>
    <name evidence="4" type="ORF">V8G54_006850</name>
</gene>
<evidence type="ECO:0000256" key="1">
    <source>
        <dbReference type="ARBA" id="ARBA00022741"/>
    </source>
</evidence>
<dbReference type="Pfam" id="PF17871">
    <property type="entry name" value="AAA_lid_9"/>
    <property type="match status" value="1"/>
</dbReference>
<keyword evidence="5" id="KW-1185">Reference proteome</keyword>
<evidence type="ECO:0000313" key="4">
    <source>
        <dbReference type="EMBL" id="WVZ19528.1"/>
    </source>
</evidence>
<dbReference type="AlphaFoldDB" id="A0AAQ3P178"/>
<dbReference type="InterPro" id="IPR041546">
    <property type="entry name" value="ClpA/ClpB_AAA_lid"/>
</dbReference>
<organism evidence="4 5">
    <name type="scientific">Vigna mungo</name>
    <name type="common">Black gram</name>
    <name type="synonym">Phaseolus mungo</name>
    <dbReference type="NCBI Taxonomy" id="3915"/>
    <lineage>
        <taxon>Eukaryota</taxon>
        <taxon>Viridiplantae</taxon>
        <taxon>Streptophyta</taxon>
        <taxon>Embryophyta</taxon>
        <taxon>Tracheophyta</taxon>
        <taxon>Spermatophyta</taxon>
        <taxon>Magnoliopsida</taxon>
        <taxon>eudicotyledons</taxon>
        <taxon>Gunneridae</taxon>
        <taxon>Pentapetalae</taxon>
        <taxon>rosids</taxon>
        <taxon>fabids</taxon>
        <taxon>Fabales</taxon>
        <taxon>Fabaceae</taxon>
        <taxon>Papilionoideae</taxon>
        <taxon>50 kb inversion clade</taxon>
        <taxon>NPAAA clade</taxon>
        <taxon>indigoferoid/millettioid clade</taxon>
        <taxon>Phaseoleae</taxon>
        <taxon>Vigna</taxon>
    </lineage>
</organism>
<protein>
    <recommendedName>
        <fullName evidence="3">ClpA/ClpB AAA lid domain-containing protein</fullName>
    </recommendedName>
</protein>
<name>A0AAQ3P178_VIGMU</name>